<dbReference type="InterPro" id="IPR046348">
    <property type="entry name" value="SIS_dom_sf"/>
</dbReference>
<dbReference type="PROSITE" id="PS51071">
    <property type="entry name" value="HTH_RPIR"/>
    <property type="match status" value="1"/>
</dbReference>
<dbReference type="InterPro" id="IPR035472">
    <property type="entry name" value="RpiR-like_SIS"/>
</dbReference>
<dbReference type="InterPro" id="IPR009057">
    <property type="entry name" value="Homeodomain-like_sf"/>
</dbReference>
<dbReference type="InterPro" id="IPR036388">
    <property type="entry name" value="WH-like_DNA-bd_sf"/>
</dbReference>
<dbReference type="AlphaFoldDB" id="A0AAE9XPP4"/>
<evidence type="ECO:0000256" key="2">
    <source>
        <dbReference type="ARBA" id="ARBA00023125"/>
    </source>
</evidence>
<organism evidence="6 7">
    <name type="scientific">Vagococcus lutrae</name>
    <dbReference type="NCBI Taxonomy" id="81947"/>
    <lineage>
        <taxon>Bacteria</taxon>
        <taxon>Bacillati</taxon>
        <taxon>Bacillota</taxon>
        <taxon>Bacilli</taxon>
        <taxon>Lactobacillales</taxon>
        <taxon>Enterococcaceae</taxon>
        <taxon>Vagococcus</taxon>
    </lineage>
</organism>
<feature type="domain" description="HTH rpiR-type" evidence="4">
    <location>
        <begin position="1"/>
        <end position="77"/>
    </location>
</feature>
<dbReference type="RefSeq" id="WP_202585679.1">
    <property type="nucleotide sequence ID" value="NZ_BKBT01000028.1"/>
</dbReference>
<dbReference type="InterPro" id="IPR001347">
    <property type="entry name" value="SIS_dom"/>
</dbReference>
<protein>
    <submittedName>
        <fullName evidence="6">MurR/RpiR family transcriptional regulator</fullName>
    </submittedName>
</protein>
<sequence>MEIIGTLQETYSALSIKEKAVASYLLQHPDKIKNMSIKELAKRTETSPATITRLVKKLGMENFVELKLALNAVHTPEQKVVDRTDAVFDYYQKAIHYTREMNTREMLERAVHRIMKANRLLVLGIGSSALTAEEFCQRLLRMGLNASAVTDSHFMLISSSIVTADDLVIGISASGETVEVIESMKTAKEAGARTMSLTCFSKSTLAEISDEGLTAYSSSFIDNRRFINSQFGMMYMIDVLSTQLLEQPILQQNMDRTVQVFSRTKSSH</sequence>
<dbReference type="GO" id="GO:0003700">
    <property type="term" value="F:DNA-binding transcription factor activity"/>
    <property type="evidence" value="ECO:0007669"/>
    <property type="project" value="InterPro"/>
</dbReference>
<dbReference type="CDD" id="cd05013">
    <property type="entry name" value="SIS_RpiR"/>
    <property type="match status" value="1"/>
</dbReference>
<dbReference type="PROSITE" id="PS51464">
    <property type="entry name" value="SIS"/>
    <property type="match status" value="1"/>
</dbReference>
<gene>
    <name evidence="6" type="ORF">PML95_03130</name>
</gene>
<dbReference type="SUPFAM" id="SSF46689">
    <property type="entry name" value="Homeodomain-like"/>
    <property type="match status" value="1"/>
</dbReference>
<evidence type="ECO:0000256" key="3">
    <source>
        <dbReference type="ARBA" id="ARBA00023163"/>
    </source>
</evidence>
<dbReference type="PANTHER" id="PTHR30514:SF21">
    <property type="entry name" value="RPIR-FAMILY TRANSCRIPTIONAL REGULATOR"/>
    <property type="match status" value="1"/>
</dbReference>
<dbReference type="GO" id="GO:1901135">
    <property type="term" value="P:carbohydrate derivative metabolic process"/>
    <property type="evidence" value="ECO:0007669"/>
    <property type="project" value="InterPro"/>
</dbReference>
<feature type="domain" description="SIS" evidence="5">
    <location>
        <begin position="110"/>
        <end position="250"/>
    </location>
</feature>
<keyword evidence="1" id="KW-0805">Transcription regulation</keyword>
<dbReference type="Proteomes" id="UP001179600">
    <property type="component" value="Chromosome"/>
</dbReference>
<dbReference type="GO" id="GO:0097367">
    <property type="term" value="F:carbohydrate derivative binding"/>
    <property type="evidence" value="ECO:0007669"/>
    <property type="project" value="InterPro"/>
</dbReference>
<evidence type="ECO:0000259" key="5">
    <source>
        <dbReference type="PROSITE" id="PS51464"/>
    </source>
</evidence>
<dbReference type="Pfam" id="PF01418">
    <property type="entry name" value="HTH_6"/>
    <property type="match status" value="1"/>
</dbReference>
<dbReference type="Gene3D" id="1.10.10.10">
    <property type="entry name" value="Winged helix-like DNA-binding domain superfamily/Winged helix DNA-binding domain"/>
    <property type="match status" value="1"/>
</dbReference>
<dbReference type="InterPro" id="IPR000281">
    <property type="entry name" value="HTH_RpiR"/>
</dbReference>
<dbReference type="Pfam" id="PF01380">
    <property type="entry name" value="SIS"/>
    <property type="match status" value="1"/>
</dbReference>
<reference evidence="6" key="1">
    <citation type="submission" date="2023-01" db="EMBL/GenBank/DDBJ databases">
        <title>Oxazolidinone resistance genes in florfenicol resistant enterococci from beef cattle and veal calves at slaughter.</title>
        <authorList>
            <person name="Biggel M."/>
        </authorList>
    </citation>
    <scope>NUCLEOTIDE SEQUENCE</scope>
    <source>
        <strain evidence="6">K204-1</strain>
    </source>
</reference>
<keyword evidence="3" id="KW-0804">Transcription</keyword>
<evidence type="ECO:0000259" key="4">
    <source>
        <dbReference type="PROSITE" id="PS51071"/>
    </source>
</evidence>
<evidence type="ECO:0000256" key="1">
    <source>
        <dbReference type="ARBA" id="ARBA00023015"/>
    </source>
</evidence>
<dbReference type="EMBL" id="CP116507">
    <property type="protein sequence ID" value="WCG23249.1"/>
    <property type="molecule type" value="Genomic_DNA"/>
</dbReference>
<dbReference type="PANTHER" id="PTHR30514">
    <property type="entry name" value="GLUCOKINASE"/>
    <property type="match status" value="1"/>
</dbReference>
<evidence type="ECO:0000313" key="6">
    <source>
        <dbReference type="EMBL" id="WCG23249.1"/>
    </source>
</evidence>
<dbReference type="SUPFAM" id="SSF53697">
    <property type="entry name" value="SIS domain"/>
    <property type="match status" value="1"/>
</dbReference>
<proteinExistence type="predicted"/>
<name>A0AAE9XPP4_9ENTE</name>
<keyword evidence="2" id="KW-0238">DNA-binding</keyword>
<accession>A0AAE9XPP4</accession>
<dbReference type="Gene3D" id="3.40.50.10490">
    <property type="entry name" value="Glucose-6-phosphate isomerase like protein, domain 1"/>
    <property type="match status" value="1"/>
</dbReference>
<dbReference type="InterPro" id="IPR047640">
    <property type="entry name" value="RpiR-like"/>
</dbReference>
<evidence type="ECO:0000313" key="7">
    <source>
        <dbReference type="Proteomes" id="UP001179600"/>
    </source>
</evidence>
<dbReference type="GO" id="GO:0003677">
    <property type="term" value="F:DNA binding"/>
    <property type="evidence" value="ECO:0007669"/>
    <property type="project" value="UniProtKB-KW"/>
</dbReference>